<comment type="catalytic activity">
    <reaction evidence="10">
        <text>ITP + H2O = IMP + diphosphate + H(+)</text>
        <dbReference type="Rhea" id="RHEA:29399"/>
        <dbReference type="ChEBI" id="CHEBI:15377"/>
        <dbReference type="ChEBI" id="CHEBI:15378"/>
        <dbReference type="ChEBI" id="CHEBI:33019"/>
        <dbReference type="ChEBI" id="CHEBI:58053"/>
        <dbReference type="ChEBI" id="CHEBI:61402"/>
        <dbReference type="EC" id="3.6.1.66"/>
    </reaction>
</comment>
<dbReference type="OrthoDB" id="9807456at2"/>
<dbReference type="KEGG" id="pswu:SY83_13640"/>
<evidence type="ECO:0000256" key="1">
    <source>
        <dbReference type="ARBA" id="ARBA00008023"/>
    </source>
</evidence>
<keyword evidence="7 10" id="KW-0546">Nucleotide metabolism</keyword>
<keyword evidence="4 10" id="KW-0547">Nucleotide-binding</keyword>
<dbReference type="InterPro" id="IPR029001">
    <property type="entry name" value="ITPase-like_fam"/>
</dbReference>
<evidence type="ECO:0000256" key="10">
    <source>
        <dbReference type="HAMAP-Rule" id="MF_01405"/>
    </source>
</evidence>
<dbReference type="PATRIC" id="fig|1178515.4.peg.2735"/>
<evidence type="ECO:0000256" key="9">
    <source>
        <dbReference type="ARBA" id="ARBA00052017"/>
    </source>
</evidence>
<evidence type="ECO:0000313" key="12">
    <source>
        <dbReference type="EMBL" id="ANE47131.1"/>
    </source>
</evidence>
<dbReference type="SUPFAM" id="SSF52972">
    <property type="entry name" value="ITPase-like"/>
    <property type="match status" value="1"/>
</dbReference>
<evidence type="ECO:0000256" key="7">
    <source>
        <dbReference type="ARBA" id="ARBA00023080"/>
    </source>
</evidence>
<dbReference type="GO" id="GO:0035870">
    <property type="term" value="F:dITP diphosphatase activity"/>
    <property type="evidence" value="ECO:0007669"/>
    <property type="project" value="UniProtKB-UniRule"/>
</dbReference>
<evidence type="ECO:0000256" key="2">
    <source>
        <dbReference type="ARBA" id="ARBA00011738"/>
    </source>
</evidence>
<dbReference type="CDD" id="cd00515">
    <property type="entry name" value="HAM1"/>
    <property type="match status" value="1"/>
</dbReference>
<dbReference type="Proteomes" id="UP000076927">
    <property type="component" value="Chromosome"/>
</dbReference>
<organism evidence="12 13">
    <name type="scientific">Paenibacillus swuensis</name>
    <dbReference type="NCBI Taxonomy" id="1178515"/>
    <lineage>
        <taxon>Bacteria</taxon>
        <taxon>Bacillati</taxon>
        <taxon>Bacillota</taxon>
        <taxon>Bacilli</taxon>
        <taxon>Bacillales</taxon>
        <taxon>Paenibacillaceae</taxon>
        <taxon>Paenibacillus</taxon>
    </lineage>
</organism>
<dbReference type="GO" id="GO:0036220">
    <property type="term" value="F:ITP diphosphatase activity"/>
    <property type="evidence" value="ECO:0007669"/>
    <property type="project" value="UniProtKB-UniRule"/>
</dbReference>
<evidence type="ECO:0000256" key="4">
    <source>
        <dbReference type="ARBA" id="ARBA00022741"/>
    </source>
</evidence>
<feature type="binding site" evidence="10">
    <location>
        <begin position="191"/>
        <end position="192"/>
    </location>
    <ligand>
        <name>substrate</name>
    </ligand>
</feature>
<feature type="active site" description="Proton acceptor" evidence="10">
    <location>
        <position position="74"/>
    </location>
</feature>
<dbReference type="GO" id="GO:0036222">
    <property type="term" value="F:XTP diphosphatase activity"/>
    <property type="evidence" value="ECO:0007669"/>
    <property type="project" value="UniProtKB-UniRule"/>
</dbReference>
<evidence type="ECO:0000256" key="6">
    <source>
        <dbReference type="ARBA" id="ARBA00022842"/>
    </source>
</evidence>
<keyword evidence="3 10" id="KW-0479">Metal-binding</keyword>
<feature type="binding site" evidence="10">
    <location>
        <position position="74"/>
    </location>
    <ligand>
        <name>Mg(2+)</name>
        <dbReference type="ChEBI" id="CHEBI:18420"/>
    </ligand>
</feature>
<comment type="subunit">
    <text evidence="2 10">Homodimer.</text>
</comment>
<dbReference type="InterPro" id="IPR020922">
    <property type="entry name" value="dITP/XTP_pyrophosphatase"/>
</dbReference>
<evidence type="ECO:0000256" key="8">
    <source>
        <dbReference type="ARBA" id="ARBA00051875"/>
    </source>
</evidence>
<comment type="function">
    <text evidence="10">Pyrophosphatase that catalyzes the hydrolysis of nucleoside triphosphates to their monophosphate derivatives, with a high preference for the non-canonical purine nucleotides XTP (xanthosine triphosphate), dITP (deoxyinosine triphosphate) and ITP. Seems to function as a house-cleaning enzyme that removes non-canonical purine nucleotides from the nucleotide pool, thus preventing their incorporation into DNA/RNA and avoiding chromosomal lesions.</text>
</comment>
<dbReference type="GO" id="GO:0000166">
    <property type="term" value="F:nucleotide binding"/>
    <property type="evidence" value="ECO:0007669"/>
    <property type="project" value="UniProtKB-KW"/>
</dbReference>
<dbReference type="FunFam" id="3.90.950.10:FF:000001">
    <property type="entry name" value="dITP/XTP pyrophosphatase"/>
    <property type="match status" value="1"/>
</dbReference>
<dbReference type="GO" id="GO:0017111">
    <property type="term" value="F:ribonucleoside triphosphate phosphatase activity"/>
    <property type="evidence" value="ECO:0007669"/>
    <property type="project" value="InterPro"/>
</dbReference>
<comment type="similarity">
    <text evidence="1 10 11">Belongs to the HAM1 NTPase family.</text>
</comment>
<dbReference type="GO" id="GO:0005829">
    <property type="term" value="C:cytosol"/>
    <property type="evidence" value="ECO:0007669"/>
    <property type="project" value="TreeGrafter"/>
</dbReference>
<keyword evidence="13" id="KW-1185">Reference proteome</keyword>
<dbReference type="PANTHER" id="PTHR11067">
    <property type="entry name" value="INOSINE TRIPHOSPHATE PYROPHOSPHATASE/HAM1 PROTEIN"/>
    <property type="match status" value="1"/>
</dbReference>
<dbReference type="EC" id="3.6.1.66" evidence="10"/>
<feature type="binding site" evidence="10">
    <location>
        <begin position="12"/>
        <end position="17"/>
    </location>
    <ligand>
        <name>substrate</name>
    </ligand>
</feature>
<keyword evidence="5 10" id="KW-0378">Hydrolase</keyword>
<accession>A0A172TJA4</accession>
<comment type="catalytic activity">
    <reaction evidence="9 10">
        <text>XTP + H2O = XMP + diphosphate + H(+)</text>
        <dbReference type="Rhea" id="RHEA:28610"/>
        <dbReference type="ChEBI" id="CHEBI:15377"/>
        <dbReference type="ChEBI" id="CHEBI:15378"/>
        <dbReference type="ChEBI" id="CHEBI:33019"/>
        <dbReference type="ChEBI" id="CHEBI:57464"/>
        <dbReference type="ChEBI" id="CHEBI:61314"/>
        <dbReference type="EC" id="3.6.1.66"/>
    </reaction>
</comment>
<comment type="catalytic activity">
    <reaction evidence="8 10">
        <text>dITP + H2O = dIMP + diphosphate + H(+)</text>
        <dbReference type="Rhea" id="RHEA:28342"/>
        <dbReference type="ChEBI" id="CHEBI:15377"/>
        <dbReference type="ChEBI" id="CHEBI:15378"/>
        <dbReference type="ChEBI" id="CHEBI:33019"/>
        <dbReference type="ChEBI" id="CHEBI:61194"/>
        <dbReference type="ChEBI" id="CHEBI:61382"/>
        <dbReference type="EC" id="3.6.1.66"/>
    </reaction>
</comment>
<dbReference type="GO" id="GO:0009117">
    <property type="term" value="P:nucleotide metabolic process"/>
    <property type="evidence" value="ECO:0007669"/>
    <property type="project" value="UniProtKB-KW"/>
</dbReference>
<dbReference type="Gene3D" id="3.90.950.10">
    <property type="match status" value="1"/>
</dbReference>
<proteinExistence type="inferred from homology"/>
<dbReference type="STRING" id="1178515.SY83_13640"/>
<comment type="cofactor">
    <cofactor evidence="10">
        <name>Mg(2+)</name>
        <dbReference type="ChEBI" id="CHEBI:18420"/>
    </cofactor>
    <text evidence="10">Binds 1 Mg(2+) ion per subunit.</text>
</comment>
<keyword evidence="6 10" id="KW-0460">Magnesium</keyword>
<comment type="caution">
    <text evidence="10">Lacks conserved residue(s) required for the propagation of feature annotation.</text>
</comment>
<dbReference type="NCBIfam" id="TIGR00042">
    <property type="entry name" value="RdgB/HAM1 family non-canonical purine NTP pyrophosphatase"/>
    <property type="match status" value="1"/>
</dbReference>
<feature type="binding site" evidence="10">
    <location>
        <position position="186"/>
    </location>
    <ligand>
        <name>substrate</name>
    </ligand>
</feature>
<evidence type="ECO:0000256" key="11">
    <source>
        <dbReference type="RuleBase" id="RU003781"/>
    </source>
</evidence>
<reference evidence="12 13" key="1">
    <citation type="submission" date="2015-01" db="EMBL/GenBank/DDBJ databases">
        <title>Paenibacillus swuensis/DY6/whole genome sequencing.</title>
        <authorList>
            <person name="Kim M.K."/>
            <person name="Srinivasan S."/>
            <person name="Lee J.-J."/>
        </authorList>
    </citation>
    <scope>NUCLEOTIDE SEQUENCE [LARGE SCALE GENOMIC DNA]</scope>
    <source>
        <strain evidence="12 13">DY6</strain>
    </source>
</reference>
<dbReference type="GO" id="GO:0046872">
    <property type="term" value="F:metal ion binding"/>
    <property type="evidence" value="ECO:0007669"/>
    <property type="project" value="UniProtKB-KW"/>
</dbReference>
<dbReference type="EMBL" id="CP011388">
    <property type="protein sequence ID" value="ANE47131.1"/>
    <property type="molecule type" value="Genomic_DNA"/>
</dbReference>
<dbReference type="PANTHER" id="PTHR11067:SF9">
    <property type="entry name" value="INOSINE TRIPHOSPHATE PYROPHOSPHATASE"/>
    <property type="match status" value="1"/>
</dbReference>
<evidence type="ECO:0000256" key="3">
    <source>
        <dbReference type="ARBA" id="ARBA00022723"/>
    </source>
</evidence>
<dbReference type="RefSeq" id="WP_068607358.1">
    <property type="nucleotide sequence ID" value="NZ_CP011388.1"/>
</dbReference>
<dbReference type="GO" id="GO:0009146">
    <property type="term" value="P:purine nucleoside triphosphate catabolic process"/>
    <property type="evidence" value="ECO:0007669"/>
    <property type="project" value="UniProtKB-UniRule"/>
</dbReference>
<feature type="binding site" evidence="10">
    <location>
        <position position="75"/>
    </location>
    <ligand>
        <name>substrate</name>
    </ligand>
</feature>
<sequence length="204" mass="21393">MRLASKRILVATKNKGKVQEFAHAFAALGIETASLLDYPGIPDIVEDGDTFAANAEIKARAIANTFSLPVLADDSGLCVDALEGAPGVYSARYAGEGASDADNNAKLQRELALRLGDGAGEALSRARFVSALVLYDPATGLRVQAEGEVGGVIVAEPRGSGGFGYDPYFLVPEFAKTMAELTLEEKNAVSHRGKALRALLAQLV</sequence>
<dbReference type="AlphaFoldDB" id="A0A172TJA4"/>
<feature type="binding site" evidence="10">
    <location>
        <begin position="163"/>
        <end position="166"/>
    </location>
    <ligand>
        <name>substrate</name>
    </ligand>
</feature>
<evidence type="ECO:0000313" key="13">
    <source>
        <dbReference type="Proteomes" id="UP000076927"/>
    </source>
</evidence>
<dbReference type="Pfam" id="PF01725">
    <property type="entry name" value="Ham1p_like"/>
    <property type="match status" value="1"/>
</dbReference>
<gene>
    <name evidence="12" type="ORF">SY83_13640</name>
</gene>
<protein>
    <recommendedName>
        <fullName evidence="10">dITP/XTP pyrophosphatase</fullName>
        <ecNumber evidence="10">3.6.1.66</ecNumber>
    </recommendedName>
    <alternativeName>
        <fullName evidence="10">Non-canonical purine NTP pyrophosphatase</fullName>
    </alternativeName>
    <alternativeName>
        <fullName evidence="10">Non-standard purine NTP pyrophosphatase</fullName>
    </alternativeName>
    <alternativeName>
        <fullName evidence="10">Nucleoside-triphosphate diphosphatase</fullName>
    </alternativeName>
    <alternativeName>
        <fullName evidence="10">Nucleoside-triphosphate pyrophosphatase</fullName>
        <shortName evidence="10">NTPase</shortName>
    </alternativeName>
</protein>
<name>A0A172TJA4_9BACL</name>
<evidence type="ECO:0000256" key="5">
    <source>
        <dbReference type="ARBA" id="ARBA00022801"/>
    </source>
</evidence>
<dbReference type="HAMAP" id="MF_01405">
    <property type="entry name" value="Non_canon_purine_NTPase"/>
    <property type="match status" value="1"/>
</dbReference>
<dbReference type="InterPro" id="IPR002637">
    <property type="entry name" value="RdgB/HAM1"/>
</dbReference>